<organism evidence="1 2">
    <name type="scientific">Artemisia annua</name>
    <name type="common">Sweet wormwood</name>
    <dbReference type="NCBI Taxonomy" id="35608"/>
    <lineage>
        <taxon>Eukaryota</taxon>
        <taxon>Viridiplantae</taxon>
        <taxon>Streptophyta</taxon>
        <taxon>Embryophyta</taxon>
        <taxon>Tracheophyta</taxon>
        <taxon>Spermatophyta</taxon>
        <taxon>Magnoliopsida</taxon>
        <taxon>eudicotyledons</taxon>
        <taxon>Gunneridae</taxon>
        <taxon>Pentapetalae</taxon>
        <taxon>asterids</taxon>
        <taxon>campanulids</taxon>
        <taxon>Asterales</taxon>
        <taxon>Asteraceae</taxon>
        <taxon>Asteroideae</taxon>
        <taxon>Anthemideae</taxon>
        <taxon>Artemisiinae</taxon>
        <taxon>Artemisia</taxon>
    </lineage>
</organism>
<name>A0A2U1KZX8_ARTAN</name>
<keyword evidence="1" id="KW-0378">Hydrolase</keyword>
<dbReference type="AlphaFoldDB" id="A0A2U1KZX8"/>
<protein>
    <submittedName>
        <fullName evidence="1">DEGP protease 2</fullName>
    </submittedName>
</protein>
<dbReference type="GO" id="GO:0006508">
    <property type="term" value="P:proteolysis"/>
    <property type="evidence" value="ECO:0007669"/>
    <property type="project" value="UniProtKB-KW"/>
</dbReference>
<comment type="caution">
    <text evidence="1">The sequence shown here is derived from an EMBL/GenBank/DDBJ whole genome shotgun (WGS) entry which is preliminary data.</text>
</comment>
<dbReference type="Proteomes" id="UP000245207">
    <property type="component" value="Unassembled WGS sequence"/>
</dbReference>
<evidence type="ECO:0000313" key="1">
    <source>
        <dbReference type="EMBL" id="PWA42264.1"/>
    </source>
</evidence>
<dbReference type="PANTHER" id="PTHR45980:SF6">
    <property type="entry name" value="PROTEASE DO-LIKE 2, CHLOROPLASTIC"/>
    <property type="match status" value="1"/>
</dbReference>
<dbReference type="EMBL" id="PKPP01012511">
    <property type="protein sequence ID" value="PWA42264.1"/>
    <property type="molecule type" value="Genomic_DNA"/>
</dbReference>
<dbReference type="SUPFAM" id="SSF50494">
    <property type="entry name" value="Trypsin-like serine proteases"/>
    <property type="match status" value="1"/>
</dbReference>
<keyword evidence="1" id="KW-0645">Protease</keyword>
<gene>
    <name evidence="1" type="ORF">CTI12_AA473560</name>
</gene>
<reference evidence="1 2" key="1">
    <citation type="journal article" date="2018" name="Mol. Plant">
        <title>The genome of Artemisia annua provides insight into the evolution of Asteraceae family and artemisinin biosynthesis.</title>
        <authorList>
            <person name="Shen Q."/>
            <person name="Zhang L."/>
            <person name="Liao Z."/>
            <person name="Wang S."/>
            <person name="Yan T."/>
            <person name="Shi P."/>
            <person name="Liu M."/>
            <person name="Fu X."/>
            <person name="Pan Q."/>
            <person name="Wang Y."/>
            <person name="Lv Z."/>
            <person name="Lu X."/>
            <person name="Zhang F."/>
            <person name="Jiang W."/>
            <person name="Ma Y."/>
            <person name="Chen M."/>
            <person name="Hao X."/>
            <person name="Li L."/>
            <person name="Tang Y."/>
            <person name="Lv G."/>
            <person name="Zhou Y."/>
            <person name="Sun X."/>
            <person name="Brodelius P.E."/>
            <person name="Rose J.K.C."/>
            <person name="Tang K."/>
        </authorList>
    </citation>
    <scope>NUCLEOTIDE SEQUENCE [LARGE SCALE GENOMIC DNA]</scope>
    <source>
        <strain evidence="2">cv. Huhao1</strain>
        <tissue evidence="1">Leaf</tissue>
    </source>
</reference>
<sequence>MKTSIQMLMIKMVLKMQNNPNQQPSSRLVYCTHTAPDYSLPWQKQRQYTIKCCFSLQVCNICSAFMIGDGKLLTNAHCVEHNTQVKVKKRGDDTKYVAKVLAKGMECDIALLSVENEKFWKGAEPLQFGHLPRLQDPVTVVGYPLGGDTISVTKGVVSRIEQLVICTADLGSKLAYRICFRSYFLEYREIGGDSNDYTDADFDDIREEWAIYVSNFIFR</sequence>
<dbReference type="Gene3D" id="2.40.10.120">
    <property type="match status" value="1"/>
</dbReference>
<dbReference type="PANTHER" id="PTHR45980">
    <property type="match status" value="1"/>
</dbReference>
<dbReference type="InterPro" id="IPR009003">
    <property type="entry name" value="Peptidase_S1_PA"/>
</dbReference>
<evidence type="ECO:0000313" key="2">
    <source>
        <dbReference type="Proteomes" id="UP000245207"/>
    </source>
</evidence>
<dbReference type="STRING" id="35608.A0A2U1KZX8"/>
<keyword evidence="2" id="KW-1185">Reference proteome</keyword>
<accession>A0A2U1KZX8</accession>
<dbReference type="OrthoDB" id="1736946at2759"/>
<proteinExistence type="predicted"/>
<dbReference type="GO" id="GO:0004252">
    <property type="term" value="F:serine-type endopeptidase activity"/>
    <property type="evidence" value="ECO:0007669"/>
    <property type="project" value="TreeGrafter"/>
</dbReference>
<dbReference type="Pfam" id="PF13365">
    <property type="entry name" value="Trypsin_2"/>
    <property type="match status" value="1"/>
</dbReference>